<protein>
    <recommendedName>
        <fullName evidence="3">HTH tetR-type domain-containing protein</fullName>
    </recommendedName>
</protein>
<name>A0ABP6WXF7_9PSEU</name>
<feature type="domain" description="HTH tetR-type" evidence="3">
    <location>
        <begin position="1"/>
        <end position="48"/>
    </location>
</feature>
<evidence type="ECO:0000313" key="5">
    <source>
        <dbReference type="Proteomes" id="UP001500689"/>
    </source>
</evidence>
<dbReference type="InterPro" id="IPR009057">
    <property type="entry name" value="Homeodomain-like_sf"/>
</dbReference>
<comment type="caution">
    <text evidence="4">The sequence shown here is derived from an EMBL/GenBank/DDBJ whole genome shotgun (WGS) entry which is preliminary data.</text>
</comment>
<keyword evidence="5" id="KW-1185">Reference proteome</keyword>
<accession>A0ABP6WXF7</accession>
<proteinExistence type="predicted"/>
<evidence type="ECO:0000259" key="3">
    <source>
        <dbReference type="PROSITE" id="PS50977"/>
    </source>
</evidence>
<dbReference type="PROSITE" id="PS50977">
    <property type="entry name" value="HTH_TETR_2"/>
    <property type="match status" value="1"/>
</dbReference>
<evidence type="ECO:0000256" key="2">
    <source>
        <dbReference type="PROSITE-ProRule" id="PRU00335"/>
    </source>
</evidence>
<evidence type="ECO:0000256" key="1">
    <source>
        <dbReference type="ARBA" id="ARBA00023125"/>
    </source>
</evidence>
<evidence type="ECO:0000313" key="4">
    <source>
        <dbReference type="EMBL" id="GAA3556906.1"/>
    </source>
</evidence>
<dbReference type="Proteomes" id="UP001500689">
    <property type="component" value="Unassembled WGS sequence"/>
</dbReference>
<dbReference type="SUPFAM" id="SSF46689">
    <property type="entry name" value="Homeodomain-like"/>
    <property type="match status" value="1"/>
</dbReference>
<feature type="DNA-binding region" description="H-T-H motif" evidence="2">
    <location>
        <begin position="11"/>
        <end position="30"/>
    </location>
</feature>
<reference evidence="5" key="1">
    <citation type="journal article" date="2019" name="Int. J. Syst. Evol. Microbiol.">
        <title>The Global Catalogue of Microorganisms (GCM) 10K type strain sequencing project: providing services to taxonomists for standard genome sequencing and annotation.</title>
        <authorList>
            <consortium name="The Broad Institute Genomics Platform"/>
            <consortium name="The Broad Institute Genome Sequencing Center for Infectious Disease"/>
            <person name="Wu L."/>
            <person name="Ma J."/>
        </authorList>
    </citation>
    <scope>NUCLEOTIDE SEQUENCE [LARGE SCALE GENOMIC DNA]</scope>
    <source>
        <strain evidence="5">JCM 16898</strain>
    </source>
</reference>
<sequence length="122" mass="13731">MLAEDGDTEVSIQAITDRADVGFGSFYNHFSSKAKLFTAAVTDAFDRYGAWLAQRTVHEPDPVTRLAIRIRFTGRNRREQARMADAVARYTLRMLGVREDRIEELSARPLPLVGSEPESSSR</sequence>
<dbReference type="EMBL" id="BAAAZN010000009">
    <property type="protein sequence ID" value="GAA3556906.1"/>
    <property type="molecule type" value="Genomic_DNA"/>
</dbReference>
<keyword evidence="1 2" id="KW-0238">DNA-binding</keyword>
<dbReference type="Gene3D" id="1.10.357.10">
    <property type="entry name" value="Tetracycline Repressor, domain 2"/>
    <property type="match status" value="1"/>
</dbReference>
<organism evidence="4 5">
    <name type="scientific">Amycolatopsis ultiminotia</name>
    <dbReference type="NCBI Taxonomy" id="543629"/>
    <lineage>
        <taxon>Bacteria</taxon>
        <taxon>Bacillati</taxon>
        <taxon>Actinomycetota</taxon>
        <taxon>Actinomycetes</taxon>
        <taxon>Pseudonocardiales</taxon>
        <taxon>Pseudonocardiaceae</taxon>
        <taxon>Amycolatopsis</taxon>
    </lineage>
</organism>
<gene>
    <name evidence="4" type="ORF">GCM10022222_45730</name>
</gene>
<dbReference type="Pfam" id="PF00440">
    <property type="entry name" value="TetR_N"/>
    <property type="match status" value="1"/>
</dbReference>
<dbReference type="InterPro" id="IPR001647">
    <property type="entry name" value="HTH_TetR"/>
</dbReference>